<dbReference type="Proteomes" id="UP000724058">
    <property type="component" value="Unassembled WGS sequence"/>
</dbReference>
<evidence type="ECO:0000313" key="3">
    <source>
        <dbReference type="EMBL" id="NSE56810.1"/>
    </source>
</evidence>
<accession>A0A173WIC8</accession>
<evidence type="ECO:0000313" key="5">
    <source>
        <dbReference type="Proteomes" id="UP000446719"/>
    </source>
</evidence>
<gene>
    <name evidence="1" type="ORF">ERS852408_00177</name>
    <name evidence="3" type="ORF">G4332_01490</name>
    <name evidence="2" type="ORF">GT565_06245</name>
</gene>
<reference evidence="2 5" key="2">
    <citation type="journal article" date="2019" name="Nat. Med.">
        <title>A library of human gut bacterial isolates paired with longitudinal multiomics data enables mechanistic microbiome research.</title>
        <authorList>
            <person name="Poyet M."/>
            <person name="Groussin M."/>
            <person name="Gibbons S.M."/>
            <person name="Avila-Pacheco J."/>
            <person name="Jiang X."/>
            <person name="Kearney S.M."/>
            <person name="Perrotta A.R."/>
            <person name="Berdy B."/>
            <person name="Zhao S."/>
            <person name="Lieberman T.D."/>
            <person name="Swanson P.K."/>
            <person name="Smith M."/>
            <person name="Roesemann S."/>
            <person name="Alexander J.E."/>
            <person name="Rich S.A."/>
            <person name="Livny J."/>
            <person name="Vlamakis H."/>
            <person name="Clish C."/>
            <person name="Bullock K."/>
            <person name="Deik A."/>
            <person name="Scott J."/>
            <person name="Pierce K.A."/>
            <person name="Xavier R.J."/>
            <person name="Alm E.J."/>
        </authorList>
    </citation>
    <scope>NUCLEOTIDE SEQUENCE [LARGE SCALE GENOMIC DNA]</scope>
    <source>
        <strain evidence="2 5">BIOML-A7</strain>
    </source>
</reference>
<sequence>MSDVVSILDELQNKALKDEKLKQQLLATRTEADPLSAFCRTCRELGYELYEMELIAAGEEFHAAMKRSTNGGGENSPMIEAEDDFYELFFANLEDH</sequence>
<dbReference type="Proteomes" id="UP000095380">
    <property type="component" value="Unassembled WGS sequence"/>
</dbReference>
<name>A0A173WIC8_9FIRM</name>
<dbReference type="RefSeq" id="WP_055193419.1">
    <property type="nucleotide sequence ID" value="NZ_CYYM01000001.1"/>
</dbReference>
<dbReference type="EMBL" id="WWSB01000005">
    <property type="protein sequence ID" value="MZK17718.1"/>
    <property type="molecule type" value="Genomic_DNA"/>
</dbReference>
<proteinExistence type="predicted"/>
<reference evidence="1 4" key="1">
    <citation type="submission" date="2015-09" db="EMBL/GenBank/DDBJ databases">
        <authorList>
            <consortium name="Pathogen Informatics"/>
        </authorList>
    </citation>
    <scope>NUCLEOTIDE SEQUENCE [LARGE SCALE GENOMIC DNA]</scope>
    <source>
        <strain evidence="1 4">2789STDY5608851</strain>
    </source>
</reference>
<dbReference type="EMBL" id="JAAIOD010000002">
    <property type="protein sequence ID" value="NSE56810.1"/>
    <property type="molecule type" value="Genomic_DNA"/>
</dbReference>
<evidence type="ECO:0000313" key="1">
    <source>
        <dbReference type="EMBL" id="CUN38790.1"/>
    </source>
</evidence>
<evidence type="ECO:0000313" key="2">
    <source>
        <dbReference type="EMBL" id="MZK17718.1"/>
    </source>
</evidence>
<reference evidence="3" key="3">
    <citation type="journal article" date="2020" name="Cell Host Microbe">
        <title>Functional and Genomic Variation between Human-Derived Isolates of Lachnospiraceae Reveals Inter- and Intra-Species Diversity.</title>
        <authorList>
            <person name="Sorbara M.T."/>
            <person name="Littmann E.R."/>
            <person name="Fontana E."/>
            <person name="Moody T.U."/>
            <person name="Kohout C.E."/>
            <person name="Gjonbalaj M."/>
            <person name="Eaton V."/>
            <person name="Seok R."/>
            <person name="Leiner I.M."/>
            <person name="Pamer E.G."/>
        </authorList>
    </citation>
    <scope>NUCLEOTIDE SEQUENCE</scope>
    <source>
        <strain evidence="3">MSK.10.16</strain>
    </source>
</reference>
<dbReference type="AlphaFoldDB" id="A0A173WIC8"/>
<protein>
    <recommendedName>
        <fullName evidence="6">Nif11 domain-containing protein</fullName>
    </recommendedName>
</protein>
<organism evidence="1 4">
    <name type="scientific">Dorea longicatena</name>
    <dbReference type="NCBI Taxonomy" id="88431"/>
    <lineage>
        <taxon>Bacteria</taxon>
        <taxon>Bacillati</taxon>
        <taxon>Bacillota</taxon>
        <taxon>Clostridia</taxon>
        <taxon>Lachnospirales</taxon>
        <taxon>Lachnospiraceae</taxon>
        <taxon>Dorea</taxon>
    </lineage>
</organism>
<dbReference type="EMBL" id="CYYM01000001">
    <property type="protein sequence ID" value="CUN38790.1"/>
    <property type="molecule type" value="Genomic_DNA"/>
</dbReference>
<evidence type="ECO:0008006" key="6">
    <source>
        <dbReference type="Google" id="ProtNLM"/>
    </source>
</evidence>
<dbReference type="Proteomes" id="UP000446719">
    <property type="component" value="Unassembled WGS sequence"/>
</dbReference>
<evidence type="ECO:0000313" key="4">
    <source>
        <dbReference type="Proteomes" id="UP000095380"/>
    </source>
</evidence>
<reference evidence="3" key="4">
    <citation type="submission" date="2020-02" db="EMBL/GenBank/DDBJ databases">
        <authorList>
            <person name="Littmann E."/>
            <person name="Sorbara M."/>
        </authorList>
    </citation>
    <scope>NUCLEOTIDE SEQUENCE</scope>
    <source>
        <strain evidence="3">MSK.10.16</strain>
    </source>
</reference>